<feature type="transmembrane region" description="Helical" evidence="6">
    <location>
        <begin position="205"/>
        <end position="227"/>
    </location>
</feature>
<protein>
    <submittedName>
        <fullName evidence="7">Uncharacterized protein</fullName>
    </submittedName>
</protein>
<evidence type="ECO:0000256" key="1">
    <source>
        <dbReference type="ARBA" id="ARBA00004141"/>
    </source>
</evidence>
<feature type="transmembrane region" description="Helical" evidence="6">
    <location>
        <begin position="172"/>
        <end position="193"/>
    </location>
</feature>
<evidence type="ECO:0000313" key="7">
    <source>
        <dbReference type="EMBL" id="QHT38055.1"/>
    </source>
</evidence>
<dbReference type="EMBL" id="MN738824">
    <property type="protein sequence ID" value="QHT38055.1"/>
    <property type="molecule type" value="Genomic_DNA"/>
</dbReference>
<keyword evidence="3 6" id="KW-0812">Transmembrane</keyword>
<evidence type="ECO:0000256" key="2">
    <source>
        <dbReference type="ARBA" id="ARBA00008130"/>
    </source>
</evidence>
<reference evidence="7" key="1">
    <citation type="journal article" date="2020" name="Nature">
        <title>Giant virus diversity and host interactions through global metagenomics.</title>
        <authorList>
            <person name="Schulz F."/>
            <person name="Roux S."/>
            <person name="Paez-Espino D."/>
            <person name="Jungbluth S."/>
            <person name="Walsh D.A."/>
            <person name="Denef V.J."/>
            <person name="McMahon K.D."/>
            <person name="Konstantinidis K.T."/>
            <person name="Eloe-Fadrosh E.A."/>
            <person name="Kyrpides N.C."/>
            <person name="Woyke T."/>
        </authorList>
    </citation>
    <scope>NUCLEOTIDE SEQUENCE</scope>
    <source>
        <strain evidence="7">GVMAG-S-ERX556049-19</strain>
    </source>
</reference>
<dbReference type="SUPFAM" id="SSF81321">
    <property type="entry name" value="Family A G protein-coupled receptor-like"/>
    <property type="match status" value="1"/>
</dbReference>
<dbReference type="InterPro" id="IPR001425">
    <property type="entry name" value="Arc/bac/fun_rhodopsins"/>
</dbReference>
<keyword evidence="5 6" id="KW-0472">Membrane</keyword>
<feature type="transmembrane region" description="Helical" evidence="6">
    <location>
        <begin position="12"/>
        <end position="35"/>
    </location>
</feature>
<comment type="similarity">
    <text evidence="2">Belongs to the archaeal/bacterial/fungal opsin family.</text>
</comment>
<name>A0A6C0FG99_9ZZZZ</name>
<evidence type="ECO:0000256" key="4">
    <source>
        <dbReference type="ARBA" id="ARBA00022989"/>
    </source>
</evidence>
<dbReference type="Pfam" id="PF01036">
    <property type="entry name" value="Bac_rhodopsin"/>
    <property type="match status" value="1"/>
</dbReference>
<comment type="subcellular location">
    <subcellularLocation>
        <location evidence="1">Membrane</location>
        <topology evidence="1">Multi-pass membrane protein</topology>
    </subcellularLocation>
</comment>
<evidence type="ECO:0000256" key="3">
    <source>
        <dbReference type="ARBA" id="ARBA00022692"/>
    </source>
</evidence>
<feature type="transmembrane region" description="Helical" evidence="6">
    <location>
        <begin position="47"/>
        <end position="69"/>
    </location>
</feature>
<feature type="transmembrane region" description="Helical" evidence="6">
    <location>
        <begin position="148"/>
        <end position="166"/>
    </location>
</feature>
<evidence type="ECO:0000256" key="5">
    <source>
        <dbReference type="ARBA" id="ARBA00023136"/>
    </source>
</evidence>
<proteinExistence type="inferred from homology"/>
<sequence length="257" mass="30090">MNKQKLIDVLILTIYISLIIQILTTIFNIGILSLDIFDKSFQDDIEILIQLVWLGLIVQIIEGTFYAWLTKYVNVISNITKYRYYDWFFSTPTMLITLVVYLLYLKDREENEKEVIKKDSNSEKNGKLEKTAKKSNNDLWSYIKENKYLLSIILFLNALMLLLGYLGEIGTISNSTAVMFGFIPFLSYFYLIYDNYAKHTTTGIYLFLLFTVIWSLYGFAALMPYYIKNIGYNLLDIVSKNFFEVFLGFKLLFALNI</sequence>
<organism evidence="7">
    <name type="scientific">viral metagenome</name>
    <dbReference type="NCBI Taxonomy" id="1070528"/>
    <lineage>
        <taxon>unclassified sequences</taxon>
        <taxon>metagenomes</taxon>
        <taxon>organismal metagenomes</taxon>
    </lineage>
</organism>
<dbReference type="AlphaFoldDB" id="A0A6C0FG99"/>
<accession>A0A6C0FG99</accession>
<dbReference type="GO" id="GO:0016020">
    <property type="term" value="C:membrane"/>
    <property type="evidence" value="ECO:0007669"/>
    <property type="project" value="UniProtKB-SubCell"/>
</dbReference>
<feature type="transmembrane region" description="Helical" evidence="6">
    <location>
        <begin position="84"/>
        <end position="104"/>
    </location>
</feature>
<dbReference type="Gene3D" id="1.20.1070.10">
    <property type="entry name" value="Rhodopsin 7-helix transmembrane proteins"/>
    <property type="match status" value="1"/>
</dbReference>
<evidence type="ECO:0000256" key="6">
    <source>
        <dbReference type="SAM" id="Phobius"/>
    </source>
</evidence>
<keyword evidence="4 6" id="KW-1133">Transmembrane helix</keyword>